<evidence type="ECO:0000256" key="1">
    <source>
        <dbReference type="SAM" id="MobiDB-lite"/>
    </source>
</evidence>
<reference evidence="2 3" key="1">
    <citation type="submission" date="2022-05" db="EMBL/GenBank/DDBJ databases">
        <authorList>
            <consortium name="Genoscope - CEA"/>
            <person name="William W."/>
        </authorList>
    </citation>
    <scope>NUCLEOTIDE SEQUENCE [LARGE SCALE GENOMIC DNA]</scope>
</reference>
<evidence type="ECO:0000313" key="2">
    <source>
        <dbReference type="EMBL" id="CAH3034525.1"/>
    </source>
</evidence>
<accession>A0ABN8MU93</accession>
<dbReference type="EMBL" id="CALNXI010000695">
    <property type="protein sequence ID" value="CAH3034525.1"/>
    <property type="molecule type" value="Genomic_DNA"/>
</dbReference>
<name>A0ABN8MU93_9CNID</name>
<feature type="compositionally biased region" description="Basic and acidic residues" evidence="1">
    <location>
        <begin position="243"/>
        <end position="268"/>
    </location>
</feature>
<sequence length="268" mass="30728">EAIGPRGLLGCKDIQVLAHELFLLKDATVITESIDDKIVALWEKLPTAFQQSRVLYPPRYKKHAEHTGHFMQMKPATTHTQTITPALVSLRRWNKSQKTMEEKILKQTLTTLAAMEASEPLPQARKLLPKPIESQAPPFQYNIVQNTPSERHLYIPLPNETQQQRPVVYNSPDPKTVPKSTLYNQRKRAAEAVSTSQEKERRTYVRKATFNTCKHCKLPKIVDYGHGKYTGEMGVETFCPSVEGKKYPNKETWLEARNKENPPKKKKE</sequence>
<feature type="non-terminal residue" evidence="2">
    <location>
        <position position="1"/>
    </location>
</feature>
<evidence type="ECO:0000313" key="3">
    <source>
        <dbReference type="Proteomes" id="UP001159427"/>
    </source>
</evidence>
<proteinExistence type="predicted"/>
<gene>
    <name evidence="2" type="ORF">PEVE_00039428</name>
</gene>
<dbReference type="Proteomes" id="UP001159427">
    <property type="component" value="Unassembled WGS sequence"/>
</dbReference>
<organism evidence="2 3">
    <name type="scientific">Porites evermanni</name>
    <dbReference type="NCBI Taxonomy" id="104178"/>
    <lineage>
        <taxon>Eukaryota</taxon>
        <taxon>Metazoa</taxon>
        <taxon>Cnidaria</taxon>
        <taxon>Anthozoa</taxon>
        <taxon>Hexacorallia</taxon>
        <taxon>Scleractinia</taxon>
        <taxon>Fungiina</taxon>
        <taxon>Poritidae</taxon>
        <taxon>Porites</taxon>
    </lineage>
</organism>
<feature type="region of interest" description="Disordered" evidence="1">
    <location>
        <begin position="240"/>
        <end position="268"/>
    </location>
</feature>
<comment type="caution">
    <text evidence="2">The sequence shown here is derived from an EMBL/GenBank/DDBJ whole genome shotgun (WGS) entry which is preliminary data.</text>
</comment>
<keyword evidence="3" id="KW-1185">Reference proteome</keyword>
<protein>
    <submittedName>
        <fullName evidence="2">Uncharacterized protein</fullName>
    </submittedName>
</protein>